<accession>A0ABV8T3G9</accession>
<feature type="chain" id="PRO_5047067505" evidence="1">
    <location>
        <begin position="21"/>
        <end position="191"/>
    </location>
</feature>
<dbReference type="RefSeq" id="WP_380604212.1">
    <property type="nucleotide sequence ID" value="NZ_JBHSDU010000015.1"/>
</dbReference>
<keyword evidence="1" id="KW-0732">Signal</keyword>
<dbReference type="EMBL" id="JBHSDU010000015">
    <property type="protein sequence ID" value="MFC4313680.1"/>
    <property type="molecule type" value="Genomic_DNA"/>
</dbReference>
<reference evidence="4" key="1">
    <citation type="journal article" date="2019" name="Int. J. Syst. Evol. Microbiol.">
        <title>The Global Catalogue of Microorganisms (GCM) 10K type strain sequencing project: providing services to taxonomists for standard genome sequencing and annotation.</title>
        <authorList>
            <consortium name="The Broad Institute Genomics Platform"/>
            <consortium name="The Broad Institute Genome Sequencing Center for Infectious Disease"/>
            <person name="Wu L."/>
            <person name="Ma J."/>
        </authorList>
    </citation>
    <scope>NUCLEOTIDE SEQUENCE [LARGE SCALE GENOMIC DNA]</scope>
    <source>
        <strain evidence="4">CGMCC 1.10759</strain>
    </source>
</reference>
<proteinExistence type="predicted"/>
<comment type="caution">
    <text evidence="3">The sequence shown here is derived from an EMBL/GenBank/DDBJ whole genome shotgun (WGS) entry which is preliminary data.</text>
</comment>
<dbReference type="Proteomes" id="UP001595904">
    <property type="component" value="Unassembled WGS sequence"/>
</dbReference>
<feature type="signal peptide" evidence="1">
    <location>
        <begin position="1"/>
        <end position="20"/>
    </location>
</feature>
<dbReference type="Gene3D" id="3.30.160.670">
    <property type="match status" value="1"/>
</dbReference>
<keyword evidence="4" id="KW-1185">Reference proteome</keyword>
<protein>
    <submittedName>
        <fullName evidence="3">DUF4136 domain-containing protein</fullName>
    </submittedName>
</protein>
<dbReference type="PROSITE" id="PS51257">
    <property type="entry name" value="PROKAR_LIPOPROTEIN"/>
    <property type="match status" value="1"/>
</dbReference>
<sequence>MNAAKSFATGALTIVVALIAACASKPTIRSNVDQSADFSRFQTYGYFDELTDRKPAYESFATSYIKKAIDHEMQLRGFEKSNQPQLLINTHVQTQDKVQVNETPYGGGYYGYRYGMYGWGAGVSTTVDNYTEGTLNIDVVDTASKKLVWEGIAVGRIHEKSRDEPQAAISEVVRQIFEKFPKQPPAGTPQT</sequence>
<gene>
    <name evidence="3" type="ORF">ACFPN2_31695</name>
</gene>
<feature type="domain" description="DUF4136" evidence="2">
    <location>
        <begin position="29"/>
        <end position="181"/>
    </location>
</feature>
<dbReference type="InterPro" id="IPR025411">
    <property type="entry name" value="DUF4136"/>
</dbReference>
<evidence type="ECO:0000313" key="3">
    <source>
        <dbReference type="EMBL" id="MFC4313680.1"/>
    </source>
</evidence>
<dbReference type="Pfam" id="PF13590">
    <property type="entry name" value="DUF4136"/>
    <property type="match status" value="1"/>
</dbReference>
<evidence type="ECO:0000313" key="4">
    <source>
        <dbReference type="Proteomes" id="UP001595904"/>
    </source>
</evidence>
<organism evidence="3 4">
    <name type="scientific">Steroidobacter flavus</name>
    <dbReference type="NCBI Taxonomy" id="1842136"/>
    <lineage>
        <taxon>Bacteria</taxon>
        <taxon>Pseudomonadati</taxon>
        <taxon>Pseudomonadota</taxon>
        <taxon>Gammaproteobacteria</taxon>
        <taxon>Steroidobacterales</taxon>
        <taxon>Steroidobacteraceae</taxon>
        <taxon>Steroidobacter</taxon>
    </lineage>
</organism>
<name>A0ABV8T3G9_9GAMM</name>
<evidence type="ECO:0000256" key="1">
    <source>
        <dbReference type="SAM" id="SignalP"/>
    </source>
</evidence>
<evidence type="ECO:0000259" key="2">
    <source>
        <dbReference type="Pfam" id="PF13590"/>
    </source>
</evidence>